<dbReference type="PROSITE" id="PS50110">
    <property type="entry name" value="RESPONSE_REGULATORY"/>
    <property type="match status" value="1"/>
</dbReference>
<dbReference type="Gene3D" id="6.10.250.690">
    <property type="match status" value="1"/>
</dbReference>
<dbReference type="GO" id="GO:0032993">
    <property type="term" value="C:protein-DNA complex"/>
    <property type="evidence" value="ECO:0007669"/>
    <property type="project" value="TreeGrafter"/>
</dbReference>
<dbReference type="SMART" id="SM00448">
    <property type="entry name" value="REC"/>
    <property type="match status" value="1"/>
</dbReference>
<evidence type="ECO:0000256" key="2">
    <source>
        <dbReference type="ARBA" id="ARBA00022553"/>
    </source>
</evidence>
<evidence type="ECO:0000313" key="12">
    <source>
        <dbReference type="Proteomes" id="UP000198571"/>
    </source>
</evidence>
<evidence type="ECO:0000256" key="4">
    <source>
        <dbReference type="ARBA" id="ARBA00023015"/>
    </source>
</evidence>
<dbReference type="Gene3D" id="1.10.10.10">
    <property type="entry name" value="Winged helix-like DNA-binding domain superfamily/Winged helix DNA-binding domain"/>
    <property type="match status" value="1"/>
</dbReference>
<evidence type="ECO:0000256" key="3">
    <source>
        <dbReference type="ARBA" id="ARBA00023012"/>
    </source>
</evidence>
<evidence type="ECO:0000259" key="10">
    <source>
        <dbReference type="PROSITE" id="PS51755"/>
    </source>
</evidence>
<keyword evidence="4" id="KW-0805">Transcription regulation</keyword>
<keyword evidence="12" id="KW-1185">Reference proteome</keyword>
<name>A0A1H9T6X1_9BACI</name>
<dbReference type="InterPro" id="IPR001789">
    <property type="entry name" value="Sig_transdc_resp-reg_receiver"/>
</dbReference>
<feature type="domain" description="Response regulatory" evidence="9">
    <location>
        <begin position="9"/>
        <end position="124"/>
    </location>
</feature>
<evidence type="ECO:0000256" key="1">
    <source>
        <dbReference type="ARBA" id="ARBA00004496"/>
    </source>
</evidence>
<evidence type="ECO:0000313" key="11">
    <source>
        <dbReference type="EMBL" id="SER93005.1"/>
    </source>
</evidence>
<dbReference type="EMBL" id="FOGT01000005">
    <property type="protein sequence ID" value="SER93005.1"/>
    <property type="molecule type" value="Genomic_DNA"/>
</dbReference>
<accession>A0A1H9T6X1</accession>
<dbReference type="SUPFAM" id="SSF46894">
    <property type="entry name" value="C-terminal effector domain of the bipartite response regulators"/>
    <property type="match status" value="1"/>
</dbReference>
<reference evidence="12" key="1">
    <citation type="submission" date="2016-10" db="EMBL/GenBank/DDBJ databases">
        <authorList>
            <person name="Varghese N."/>
            <person name="Submissions S."/>
        </authorList>
    </citation>
    <scope>NUCLEOTIDE SEQUENCE [LARGE SCALE GENOMIC DNA]</scope>
    <source>
        <strain evidence="12">S9</strain>
    </source>
</reference>
<dbReference type="GO" id="GO:0006355">
    <property type="term" value="P:regulation of DNA-templated transcription"/>
    <property type="evidence" value="ECO:0007669"/>
    <property type="project" value="InterPro"/>
</dbReference>
<dbReference type="GO" id="GO:0005829">
    <property type="term" value="C:cytosol"/>
    <property type="evidence" value="ECO:0007669"/>
    <property type="project" value="TreeGrafter"/>
</dbReference>
<dbReference type="SMART" id="SM00862">
    <property type="entry name" value="Trans_reg_C"/>
    <property type="match status" value="1"/>
</dbReference>
<dbReference type="PANTHER" id="PTHR48111">
    <property type="entry name" value="REGULATOR OF RPOS"/>
    <property type="match status" value="1"/>
</dbReference>
<keyword evidence="3" id="KW-0902">Two-component regulatory system</keyword>
<dbReference type="InterPro" id="IPR036388">
    <property type="entry name" value="WH-like_DNA-bd_sf"/>
</dbReference>
<dbReference type="InterPro" id="IPR039420">
    <property type="entry name" value="WalR-like"/>
</dbReference>
<dbReference type="Gene3D" id="3.40.50.2300">
    <property type="match status" value="1"/>
</dbReference>
<comment type="subcellular location">
    <subcellularLocation>
        <location evidence="1">Cytoplasm</location>
    </subcellularLocation>
</comment>
<dbReference type="Pfam" id="PF00486">
    <property type="entry name" value="Trans_reg_C"/>
    <property type="match status" value="1"/>
</dbReference>
<dbReference type="OrthoDB" id="2964892at2"/>
<dbReference type="GO" id="GO:0000976">
    <property type="term" value="F:transcription cis-regulatory region binding"/>
    <property type="evidence" value="ECO:0007669"/>
    <property type="project" value="TreeGrafter"/>
</dbReference>
<evidence type="ECO:0000256" key="7">
    <source>
        <dbReference type="PROSITE-ProRule" id="PRU00169"/>
    </source>
</evidence>
<evidence type="ECO:0000256" key="5">
    <source>
        <dbReference type="ARBA" id="ARBA00023125"/>
    </source>
</evidence>
<protein>
    <submittedName>
        <fullName evidence="11">Two-component system, OmpR family, alkaline phosphatase synthesis response regulator PhoP</fullName>
    </submittedName>
</protein>
<keyword evidence="5 8" id="KW-0238">DNA-binding</keyword>
<feature type="domain" description="OmpR/PhoB-type" evidence="10">
    <location>
        <begin position="143"/>
        <end position="242"/>
    </location>
</feature>
<dbReference type="Pfam" id="PF00072">
    <property type="entry name" value="Response_reg"/>
    <property type="match status" value="1"/>
</dbReference>
<dbReference type="InterPro" id="IPR001867">
    <property type="entry name" value="OmpR/PhoB-type_DNA-bd"/>
</dbReference>
<dbReference type="InterPro" id="IPR011006">
    <property type="entry name" value="CheY-like_superfamily"/>
</dbReference>
<dbReference type="RefSeq" id="WP_093049870.1">
    <property type="nucleotide sequence ID" value="NZ_FOGT01000005.1"/>
</dbReference>
<keyword evidence="6" id="KW-0804">Transcription</keyword>
<proteinExistence type="predicted"/>
<dbReference type="PROSITE" id="PS51755">
    <property type="entry name" value="OMPR_PHOB"/>
    <property type="match status" value="1"/>
</dbReference>
<evidence type="ECO:0000256" key="8">
    <source>
        <dbReference type="PROSITE-ProRule" id="PRU01091"/>
    </source>
</evidence>
<dbReference type="CDD" id="cd00383">
    <property type="entry name" value="trans_reg_C"/>
    <property type="match status" value="1"/>
</dbReference>
<dbReference type="InterPro" id="IPR016032">
    <property type="entry name" value="Sig_transdc_resp-reg_C-effctor"/>
</dbReference>
<dbReference type="PANTHER" id="PTHR48111:SF40">
    <property type="entry name" value="PHOSPHATE REGULON TRANSCRIPTIONAL REGULATORY PROTEIN PHOB"/>
    <property type="match status" value="1"/>
</dbReference>
<keyword evidence="2" id="KW-0597">Phosphoprotein</keyword>
<dbReference type="AlphaFoldDB" id="A0A1H9T6X1"/>
<evidence type="ECO:0000259" key="9">
    <source>
        <dbReference type="PROSITE" id="PS50110"/>
    </source>
</evidence>
<gene>
    <name evidence="11" type="ORF">SAMN05518684_105158</name>
</gene>
<dbReference type="SUPFAM" id="SSF52172">
    <property type="entry name" value="CheY-like"/>
    <property type="match status" value="1"/>
</dbReference>
<comment type="caution">
    <text evidence="7">Lacks conserved residue(s) required for the propagation of feature annotation.</text>
</comment>
<sequence>MSQDKPAPTILIVDNDITLRLKMQETFHSYGFDVWVANNGKDAVKIITSLKPDAVITAMSLPRLSGFDLCRELRQSLNIWTPVLLIAEKADELEAVLGFELGADDYLVKPLRLKEVVARVKSVIRRGSLCCDTPSVSGVHESEGLLENGALSLDPVHFTLYKNGDTVELTRKEYELVYYLLKNKGKAFTREHLKTIISGDDHQIDERIIDVFISRIRRRIEPKSRNPVYIKTVRNVGYMMKEIKEKKLSY</sequence>
<organism evidence="11 12">
    <name type="scientific">Salipaludibacillus aurantiacus</name>
    <dbReference type="NCBI Taxonomy" id="1601833"/>
    <lineage>
        <taxon>Bacteria</taxon>
        <taxon>Bacillati</taxon>
        <taxon>Bacillota</taxon>
        <taxon>Bacilli</taxon>
        <taxon>Bacillales</taxon>
        <taxon>Bacillaceae</taxon>
    </lineage>
</organism>
<dbReference type="STRING" id="1601833.SAMN05518684_105158"/>
<evidence type="ECO:0000256" key="6">
    <source>
        <dbReference type="ARBA" id="ARBA00023163"/>
    </source>
</evidence>
<feature type="DNA-binding region" description="OmpR/PhoB-type" evidence="8">
    <location>
        <begin position="143"/>
        <end position="242"/>
    </location>
</feature>
<dbReference type="GO" id="GO:0000156">
    <property type="term" value="F:phosphorelay response regulator activity"/>
    <property type="evidence" value="ECO:0007669"/>
    <property type="project" value="TreeGrafter"/>
</dbReference>
<dbReference type="Proteomes" id="UP000198571">
    <property type="component" value="Unassembled WGS sequence"/>
</dbReference>